<dbReference type="Pfam" id="PF00324">
    <property type="entry name" value="AA_permease"/>
    <property type="match status" value="1"/>
</dbReference>
<dbReference type="EMBL" id="JAKJXP020000050">
    <property type="protein sequence ID" value="KAK7751372.1"/>
    <property type="molecule type" value="Genomic_DNA"/>
</dbReference>
<dbReference type="PANTHER" id="PTHR43495:SF5">
    <property type="entry name" value="GAMMA-AMINOBUTYRIC ACID PERMEASE"/>
    <property type="match status" value="1"/>
</dbReference>
<feature type="transmembrane region" description="Helical" evidence="7">
    <location>
        <begin position="173"/>
        <end position="191"/>
    </location>
</feature>
<comment type="caution">
    <text evidence="9">The sequence shown here is derived from an EMBL/GenBank/DDBJ whole genome shotgun (WGS) entry which is preliminary data.</text>
</comment>
<evidence type="ECO:0000256" key="4">
    <source>
        <dbReference type="ARBA" id="ARBA00022989"/>
    </source>
</evidence>
<dbReference type="PANTHER" id="PTHR43495">
    <property type="entry name" value="GABA PERMEASE"/>
    <property type="match status" value="1"/>
</dbReference>
<evidence type="ECO:0000259" key="8">
    <source>
        <dbReference type="Pfam" id="PF00324"/>
    </source>
</evidence>
<dbReference type="Proteomes" id="UP001320420">
    <property type="component" value="Unassembled WGS sequence"/>
</dbReference>
<evidence type="ECO:0000256" key="1">
    <source>
        <dbReference type="ARBA" id="ARBA00004141"/>
    </source>
</evidence>
<proteinExistence type="predicted"/>
<comment type="subcellular location">
    <subcellularLocation>
        <location evidence="1">Membrane</location>
        <topology evidence="1">Multi-pass membrane protein</topology>
    </subcellularLocation>
</comment>
<feature type="transmembrane region" description="Helical" evidence="7">
    <location>
        <begin position="45"/>
        <end position="67"/>
    </location>
</feature>
<reference evidence="9 10" key="1">
    <citation type="submission" date="2024-02" db="EMBL/GenBank/DDBJ databases">
        <title>De novo assembly and annotation of 12 fungi associated with fruit tree decline syndrome in Ontario, Canada.</title>
        <authorList>
            <person name="Sulman M."/>
            <person name="Ellouze W."/>
            <person name="Ilyukhin E."/>
        </authorList>
    </citation>
    <scope>NUCLEOTIDE SEQUENCE [LARGE SCALE GENOMIC DNA]</scope>
    <source>
        <strain evidence="9 10">M11/M66-122</strain>
    </source>
</reference>
<gene>
    <name evidence="9" type="ORF">SLS62_006628</name>
</gene>
<name>A0AAN9UQB7_9PEZI</name>
<evidence type="ECO:0000256" key="3">
    <source>
        <dbReference type="ARBA" id="ARBA00022692"/>
    </source>
</evidence>
<dbReference type="Gene3D" id="1.20.1740.10">
    <property type="entry name" value="Amino acid/polyamine transporter I"/>
    <property type="match status" value="1"/>
</dbReference>
<evidence type="ECO:0000313" key="10">
    <source>
        <dbReference type="Proteomes" id="UP001320420"/>
    </source>
</evidence>
<accession>A0AAN9UQB7</accession>
<dbReference type="GO" id="GO:0055085">
    <property type="term" value="P:transmembrane transport"/>
    <property type="evidence" value="ECO:0007669"/>
    <property type="project" value="InterPro"/>
</dbReference>
<evidence type="ECO:0000313" key="9">
    <source>
        <dbReference type="EMBL" id="KAK7751372.1"/>
    </source>
</evidence>
<keyword evidence="10" id="KW-1185">Reference proteome</keyword>
<feature type="transmembrane region" description="Helical" evidence="7">
    <location>
        <begin position="357"/>
        <end position="375"/>
    </location>
</feature>
<dbReference type="AlphaFoldDB" id="A0AAN9UQB7"/>
<dbReference type="GO" id="GO:0016020">
    <property type="term" value="C:membrane"/>
    <property type="evidence" value="ECO:0007669"/>
    <property type="project" value="UniProtKB-SubCell"/>
</dbReference>
<feature type="transmembrane region" description="Helical" evidence="7">
    <location>
        <begin position="118"/>
        <end position="138"/>
    </location>
</feature>
<evidence type="ECO:0000256" key="2">
    <source>
        <dbReference type="ARBA" id="ARBA00022448"/>
    </source>
</evidence>
<keyword evidence="2" id="KW-0813">Transport</keyword>
<evidence type="ECO:0000256" key="6">
    <source>
        <dbReference type="SAM" id="MobiDB-lite"/>
    </source>
</evidence>
<keyword evidence="4 7" id="KW-1133">Transmembrane helix</keyword>
<feature type="transmembrane region" description="Helical" evidence="7">
    <location>
        <begin position="381"/>
        <end position="397"/>
    </location>
</feature>
<keyword evidence="3 7" id="KW-0812">Transmembrane</keyword>
<sequence>MSMSTAAWSYVGIEIVAATAMEVRWPKSDERRKSNIPQRSELSSLIGKTVKFSAIWISVLATLTYTLSGVLMTFNIERTDCHLRQFSWAQDTTCSKNTTSSGFVAIAEMSKIPGLAHAFNSFLLYTALTCAMTNLYVASRTLFGLTSRLDDGPGQPWHLRILAWFGKTNKRRVPVRAMIISALAFSWVPFLKLGDGKAGEPNNSIESFIDVLPSMGSNGVIIVWASLKGTETISRTREYRKFDLLVFFGLWISLKLVRGAKWALVDLSKADRVVTKIRNLHDIRQVPRAPKILCLDTESMFNNPGELREMRCRPLPQGQQQQHHQEEQQKTPPTSLPDLIATIRSEWRSTLNGTNPGFIPAMATPFAVLLFFLLYGIHAKIAVPVACVMGIVPIWWLKPKINDTAKKMQRSKVA</sequence>
<feature type="domain" description="Amino acid permease/ SLC12A" evidence="8">
    <location>
        <begin position="50"/>
        <end position="184"/>
    </location>
</feature>
<feature type="transmembrane region" description="Helical" evidence="7">
    <location>
        <begin position="211"/>
        <end position="227"/>
    </location>
</feature>
<feature type="region of interest" description="Disordered" evidence="6">
    <location>
        <begin position="315"/>
        <end position="336"/>
    </location>
</feature>
<evidence type="ECO:0000256" key="7">
    <source>
        <dbReference type="SAM" id="Phobius"/>
    </source>
</evidence>
<dbReference type="InterPro" id="IPR004841">
    <property type="entry name" value="AA-permease/SLC12A_dom"/>
</dbReference>
<evidence type="ECO:0000256" key="5">
    <source>
        <dbReference type="ARBA" id="ARBA00023136"/>
    </source>
</evidence>
<keyword evidence="5 7" id="KW-0472">Membrane</keyword>
<protein>
    <recommendedName>
        <fullName evidence="8">Amino acid permease/ SLC12A domain-containing protein</fullName>
    </recommendedName>
</protein>
<organism evidence="9 10">
    <name type="scientific">Diatrype stigma</name>
    <dbReference type="NCBI Taxonomy" id="117547"/>
    <lineage>
        <taxon>Eukaryota</taxon>
        <taxon>Fungi</taxon>
        <taxon>Dikarya</taxon>
        <taxon>Ascomycota</taxon>
        <taxon>Pezizomycotina</taxon>
        <taxon>Sordariomycetes</taxon>
        <taxon>Xylariomycetidae</taxon>
        <taxon>Xylariales</taxon>
        <taxon>Diatrypaceae</taxon>
        <taxon>Diatrype</taxon>
    </lineage>
</organism>